<dbReference type="Proteomes" id="UP000616114">
    <property type="component" value="Unassembled WGS sequence"/>
</dbReference>
<dbReference type="PANTHER" id="PTHR37313:SF4">
    <property type="entry name" value="CONSERVED MEMBRANE PROTEIN-RELATED"/>
    <property type="match status" value="1"/>
</dbReference>
<feature type="signal peptide" evidence="3">
    <location>
        <begin position="1"/>
        <end position="26"/>
    </location>
</feature>
<feature type="chain" id="PRO_5035260684" evidence="3">
    <location>
        <begin position="27"/>
        <end position="240"/>
    </location>
</feature>
<organism evidence="4 5">
    <name type="scientific">Sediminivirga luteola</name>
    <dbReference type="NCBI Taxonomy" id="1774748"/>
    <lineage>
        <taxon>Bacteria</taxon>
        <taxon>Bacillati</taxon>
        <taxon>Actinomycetota</taxon>
        <taxon>Actinomycetes</taxon>
        <taxon>Micrococcales</taxon>
        <taxon>Brevibacteriaceae</taxon>
        <taxon>Sediminivirga</taxon>
    </lineage>
</organism>
<dbReference type="EMBL" id="BMFY01000010">
    <property type="protein sequence ID" value="GGA19821.1"/>
    <property type="molecule type" value="Genomic_DNA"/>
</dbReference>
<dbReference type="AlphaFoldDB" id="A0A8J2TZ75"/>
<evidence type="ECO:0000313" key="5">
    <source>
        <dbReference type="Proteomes" id="UP000616114"/>
    </source>
</evidence>
<dbReference type="GO" id="GO:0005886">
    <property type="term" value="C:plasma membrane"/>
    <property type="evidence" value="ECO:0007669"/>
    <property type="project" value="TreeGrafter"/>
</dbReference>
<accession>A0A8J2TZ75</accession>
<keyword evidence="5" id="KW-1185">Reference proteome</keyword>
<sequence length="240" mass="25437">MRARPLSRTLVFLVLMVCGVLMVASAQTAQGTQLRGEAQSLSDLVREHNATGEELEDEVARLRDDVEVLSARLSLGDQDADAARAQAQNREAGAGLTPVAGTGVTVVLDDALSQGSRPSGVSADDLIVHQQDVQGVINALWAGGAEAVAINDQRLVSTSAVRCVGNTLRVNSRVYSPPYSISAVGDPQALQHALDASPEIAAYMAYVDRLGLGWELMHHESLELPAYTGSLDFRYAEVGS</sequence>
<gene>
    <name evidence="4" type="ORF">GCM10011333_23670</name>
</gene>
<comment type="caution">
    <text evidence="4">The sequence shown here is derived from an EMBL/GenBank/DDBJ whole genome shotgun (WGS) entry which is preliminary data.</text>
</comment>
<comment type="similarity">
    <text evidence="1">Belongs to the UPF0749 family.</text>
</comment>
<keyword evidence="3" id="KW-0732">Signal</keyword>
<dbReference type="InterPro" id="IPR010273">
    <property type="entry name" value="DUF881"/>
</dbReference>
<evidence type="ECO:0000256" key="2">
    <source>
        <dbReference type="SAM" id="Coils"/>
    </source>
</evidence>
<name>A0A8J2TZ75_9MICO</name>
<evidence type="ECO:0000256" key="3">
    <source>
        <dbReference type="SAM" id="SignalP"/>
    </source>
</evidence>
<feature type="coiled-coil region" evidence="2">
    <location>
        <begin position="38"/>
        <end position="72"/>
    </location>
</feature>
<reference evidence="4" key="1">
    <citation type="journal article" date="2014" name="Int. J. Syst. Evol. Microbiol.">
        <title>Complete genome sequence of Corynebacterium casei LMG S-19264T (=DSM 44701T), isolated from a smear-ripened cheese.</title>
        <authorList>
            <consortium name="US DOE Joint Genome Institute (JGI-PGF)"/>
            <person name="Walter F."/>
            <person name="Albersmeier A."/>
            <person name="Kalinowski J."/>
            <person name="Ruckert C."/>
        </authorList>
    </citation>
    <scope>NUCLEOTIDE SEQUENCE</scope>
    <source>
        <strain evidence="4">CGMCC 1.12785</strain>
    </source>
</reference>
<keyword evidence="2" id="KW-0175">Coiled coil</keyword>
<proteinExistence type="inferred from homology"/>
<dbReference type="PANTHER" id="PTHR37313">
    <property type="entry name" value="UPF0749 PROTEIN RV1825"/>
    <property type="match status" value="1"/>
</dbReference>
<dbReference type="Gene3D" id="3.30.70.1880">
    <property type="entry name" value="Protein of unknown function DUF881"/>
    <property type="match status" value="1"/>
</dbReference>
<evidence type="ECO:0000313" key="4">
    <source>
        <dbReference type="EMBL" id="GGA19821.1"/>
    </source>
</evidence>
<protein>
    <submittedName>
        <fullName evidence="4">Membrane protein</fullName>
    </submittedName>
</protein>
<dbReference type="RefSeq" id="WP_229745115.1">
    <property type="nucleotide sequence ID" value="NZ_BMFY01000010.1"/>
</dbReference>
<reference evidence="4" key="2">
    <citation type="submission" date="2020-09" db="EMBL/GenBank/DDBJ databases">
        <authorList>
            <person name="Sun Q."/>
            <person name="Zhou Y."/>
        </authorList>
    </citation>
    <scope>NUCLEOTIDE SEQUENCE</scope>
    <source>
        <strain evidence="4">CGMCC 1.12785</strain>
    </source>
</reference>
<evidence type="ECO:0000256" key="1">
    <source>
        <dbReference type="ARBA" id="ARBA00009108"/>
    </source>
</evidence>
<dbReference type="Pfam" id="PF05949">
    <property type="entry name" value="DUF881"/>
    <property type="match status" value="1"/>
</dbReference>